<dbReference type="InterPro" id="IPR050259">
    <property type="entry name" value="SDR"/>
</dbReference>
<dbReference type="RefSeq" id="WP_311423763.1">
    <property type="nucleotide sequence ID" value="NZ_JAVREH010000020.1"/>
</dbReference>
<sequence length="258" mass="27165">MDLGLRGRRAVITGGSKGIGLRVAQELAAEGASVAICSRNAEELAAAAGTIADVQTFHQVTDVTDPGQVTAFVNAAAEALGGIDILVNNAGGARPGNFETLSDEDWQHDLDVKLFSQIRCVRAALPHLRRSDAARVINVNAVYAKYPDPAFFATTVNRAACLNLNKALALEFGSENILVNSVNIGFVVTPQWENIRSRRAPDKPLEEFLAGLAADEVPLGRFGDVDEVSGLVAFLAGSRASYITGAVIDVAGGMGKYV</sequence>
<protein>
    <submittedName>
        <fullName evidence="2">SDR family oxidoreductase</fullName>
    </submittedName>
</protein>
<proteinExistence type="inferred from homology"/>
<comment type="caution">
    <text evidence="2">The sequence shown here is derived from an EMBL/GenBank/DDBJ whole genome shotgun (WGS) entry which is preliminary data.</text>
</comment>
<keyword evidence="3" id="KW-1185">Reference proteome</keyword>
<reference evidence="3" key="1">
    <citation type="submission" date="2023-07" db="EMBL/GenBank/DDBJ databases">
        <title>30 novel species of actinomycetes from the DSMZ collection.</title>
        <authorList>
            <person name="Nouioui I."/>
        </authorList>
    </citation>
    <scope>NUCLEOTIDE SEQUENCE [LARGE SCALE GENOMIC DNA]</scope>
    <source>
        <strain evidence="3">DSM 44399</strain>
    </source>
</reference>
<evidence type="ECO:0000256" key="1">
    <source>
        <dbReference type="ARBA" id="ARBA00006484"/>
    </source>
</evidence>
<dbReference type="EMBL" id="JAVREH010000020">
    <property type="protein sequence ID" value="MDT0262613.1"/>
    <property type="molecule type" value="Genomic_DNA"/>
</dbReference>
<organism evidence="2 3">
    <name type="scientific">Jatrophihabitans lederbergiae</name>
    <dbReference type="NCBI Taxonomy" id="3075547"/>
    <lineage>
        <taxon>Bacteria</taxon>
        <taxon>Bacillati</taxon>
        <taxon>Actinomycetota</taxon>
        <taxon>Actinomycetes</taxon>
        <taxon>Jatrophihabitantales</taxon>
        <taxon>Jatrophihabitantaceae</taxon>
        <taxon>Jatrophihabitans</taxon>
    </lineage>
</organism>
<dbReference type="SUPFAM" id="SSF51735">
    <property type="entry name" value="NAD(P)-binding Rossmann-fold domains"/>
    <property type="match status" value="1"/>
</dbReference>
<dbReference type="Pfam" id="PF13561">
    <property type="entry name" value="adh_short_C2"/>
    <property type="match status" value="1"/>
</dbReference>
<dbReference type="PRINTS" id="PR00080">
    <property type="entry name" value="SDRFAMILY"/>
</dbReference>
<dbReference type="PANTHER" id="PTHR42879">
    <property type="entry name" value="3-OXOACYL-(ACYL-CARRIER-PROTEIN) REDUCTASE"/>
    <property type="match status" value="1"/>
</dbReference>
<dbReference type="PANTHER" id="PTHR42879:SF6">
    <property type="entry name" value="NADPH-DEPENDENT REDUCTASE BACG"/>
    <property type="match status" value="1"/>
</dbReference>
<evidence type="ECO:0000313" key="2">
    <source>
        <dbReference type="EMBL" id="MDT0262613.1"/>
    </source>
</evidence>
<gene>
    <name evidence="2" type="ORF">RM423_14555</name>
</gene>
<dbReference type="Gene3D" id="3.40.50.720">
    <property type="entry name" value="NAD(P)-binding Rossmann-like Domain"/>
    <property type="match status" value="1"/>
</dbReference>
<evidence type="ECO:0000313" key="3">
    <source>
        <dbReference type="Proteomes" id="UP001183176"/>
    </source>
</evidence>
<accession>A0ABU2JEC8</accession>
<dbReference type="InterPro" id="IPR002347">
    <property type="entry name" value="SDR_fam"/>
</dbReference>
<name>A0ABU2JEC8_9ACTN</name>
<dbReference type="Proteomes" id="UP001183176">
    <property type="component" value="Unassembled WGS sequence"/>
</dbReference>
<dbReference type="PRINTS" id="PR00081">
    <property type="entry name" value="GDHRDH"/>
</dbReference>
<comment type="similarity">
    <text evidence="1">Belongs to the short-chain dehydrogenases/reductases (SDR) family.</text>
</comment>
<dbReference type="InterPro" id="IPR036291">
    <property type="entry name" value="NAD(P)-bd_dom_sf"/>
</dbReference>